<dbReference type="EMBL" id="BJOU01000005">
    <property type="protein sequence ID" value="GED98629.1"/>
    <property type="molecule type" value="Genomic_DNA"/>
</dbReference>
<keyword evidence="2" id="KW-0808">Transferase</keyword>
<dbReference type="EMBL" id="BJOU01000008">
    <property type="protein sequence ID" value="GED98764.1"/>
    <property type="molecule type" value="Genomic_DNA"/>
</dbReference>
<organism evidence="4 6">
    <name type="scientific">Gordonia crocea</name>
    <dbReference type="NCBI Taxonomy" id="589162"/>
    <lineage>
        <taxon>Bacteria</taxon>
        <taxon>Bacillati</taxon>
        <taxon>Actinomycetota</taxon>
        <taxon>Actinomycetes</taxon>
        <taxon>Mycobacteriales</taxon>
        <taxon>Gordoniaceae</taxon>
        <taxon>Gordonia</taxon>
    </lineage>
</organism>
<dbReference type="Proteomes" id="UP000444980">
    <property type="component" value="Unassembled WGS sequence"/>
</dbReference>
<dbReference type="OrthoDB" id="9799672at2"/>
<evidence type="ECO:0000313" key="6">
    <source>
        <dbReference type="Proteomes" id="UP000444980"/>
    </source>
</evidence>
<sequence>MGKLAASPLDQQARTVVERLHRESKRQMLPAVLPMIRHSVTSRLRDGTWDSTQSEAGKRWLADKFVALDPEKAALCYLLCRSSGARRIVEVGTSYGVSTIYLAAAVRDNAAEDGAAQGGVVIGTEHEPGKVAAARDHLAQAGVADFVEILEGDLRETLPGVDGPIDFVLVDIWIPMAAPALRILEPELRRGALVVCDNVVSGAKEYREYLDFVRDPDGPFQSVTIPGQGGIEVSMKR</sequence>
<dbReference type="InterPro" id="IPR029063">
    <property type="entry name" value="SAM-dependent_MTases_sf"/>
</dbReference>
<gene>
    <name evidence="4" type="ORF">nbrc107697_26680</name>
    <name evidence="5" type="ORF">nbrc107697_28030</name>
</gene>
<keyword evidence="6" id="KW-1185">Reference proteome</keyword>
<evidence type="ECO:0000313" key="5">
    <source>
        <dbReference type="EMBL" id="GED98764.1"/>
    </source>
</evidence>
<dbReference type="Pfam" id="PF13578">
    <property type="entry name" value="Methyltransf_24"/>
    <property type="match status" value="1"/>
</dbReference>
<comment type="caution">
    <text evidence="4">The sequence shown here is derived from an EMBL/GenBank/DDBJ whole genome shotgun (WGS) entry which is preliminary data.</text>
</comment>
<dbReference type="AlphaFoldDB" id="A0A7I9V0K3"/>
<dbReference type="RefSeq" id="WP_161928053.1">
    <property type="nucleotide sequence ID" value="NZ_BJOU01000005.1"/>
</dbReference>
<evidence type="ECO:0000256" key="3">
    <source>
        <dbReference type="ARBA" id="ARBA00022691"/>
    </source>
</evidence>
<dbReference type="CDD" id="cd02440">
    <property type="entry name" value="AdoMet_MTases"/>
    <property type="match status" value="1"/>
</dbReference>
<dbReference type="GO" id="GO:0032259">
    <property type="term" value="P:methylation"/>
    <property type="evidence" value="ECO:0007669"/>
    <property type="project" value="UniProtKB-KW"/>
</dbReference>
<dbReference type="PANTHER" id="PTHR43167">
    <property type="entry name" value="PUTATIVE (AFU_ORTHOLOGUE AFUA_6G01830)-RELATED"/>
    <property type="match status" value="1"/>
</dbReference>
<reference evidence="4" key="2">
    <citation type="journal article" date="2020" name="Int. J. Syst. Evol. Microbiol.">
        <title>Gordonia crocea sp. nov. and Gordonia spumicola sp. nov. isolated from sludge of a wastewater treatment plant.</title>
        <authorList>
            <person name="Tamura T."/>
            <person name="Saito S."/>
            <person name="Hamada M."/>
            <person name="Kang Y."/>
            <person name="Hoshino Y."/>
            <person name="Gonoi T."/>
            <person name="Mikami Y."/>
            <person name="Yaguchi T."/>
        </authorList>
    </citation>
    <scope>NUCLEOTIDE SEQUENCE</scope>
    <source>
        <strain evidence="4">NBRC 107697</strain>
    </source>
</reference>
<dbReference type="SUPFAM" id="SSF53335">
    <property type="entry name" value="S-adenosyl-L-methionine-dependent methyltransferases"/>
    <property type="match status" value="1"/>
</dbReference>
<keyword evidence="3" id="KW-0949">S-adenosyl-L-methionine</keyword>
<dbReference type="InterPro" id="IPR002935">
    <property type="entry name" value="SAM_O-MeTrfase"/>
</dbReference>
<dbReference type="GO" id="GO:0008171">
    <property type="term" value="F:O-methyltransferase activity"/>
    <property type="evidence" value="ECO:0007669"/>
    <property type="project" value="InterPro"/>
</dbReference>
<protein>
    <recommendedName>
        <fullName evidence="7">O-methyltransferase, family 3</fullName>
    </recommendedName>
</protein>
<keyword evidence="1" id="KW-0489">Methyltransferase</keyword>
<evidence type="ECO:0000256" key="2">
    <source>
        <dbReference type="ARBA" id="ARBA00022679"/>
    </source>
</evidence>
<proteinExistence type="predicted"/>
<evidence type="ECO:0008006" key="7">
    <source>
        <dbReference type="Google" id="ProtNLM"/>
    </source>
</evidence>
<evidence type="ECO:0000256" key="1">
    <source>
        <dbReference type="ARBA" id="ARBA00022603"/>
    </source>
</evidence>
<dbReference type="Gene3D" id="3.40.50.150">
    <property type="entry name" value="Vaccinia Virus protein VP39"/>
    <property type="match status" value="1"/>
</dbReference>
<accession>A0A7I9V0K3</accession>
<reference evidence="6" key="1">
    <citation type="submission" date="2019-06" db="EMBL/GenBank/DDBJ databases">
        <title>Gordonia isolated from sludge of a wastewater treatment plant.</title>
        <authorList>
            <person name="Tamura T."/>
            <person name="Aoyama K."/>
            <person name="Kang Y."/>
            <person name="Saito S."/>
            <person name="Akiyama N."/>
            <person name="Yazawa K."/>
            <person name="Gonoi T."/>
            <person name="Mikami Y."/>
        </authorList>
    </citation>
    <scope>NUCLEOTIDE SEQUENCE [LARGE SCALE GENOMIC DNA]</scope>
    <source>
        <strain evidence="6">NBRC 107697</strain>
    </source>
</reference>
<dbReference type="PROSITE" id="PS51682">
    <property type="entry name" value="SAM_OMT_I"/>
    <property type="match status" value="1"/>
</dbReference>
<evidence type="ECO:0000313" key="4">
    <source>
        <dbReference type="EMBL" id="GED98629.1"/>
    </source>
</evidence>
<name>A0A7I9V0K3_9ACTN</name>
<dbReference type="PANTHER" id="PTHR43167:SF1">
    <property type="entry name" value="PUTATIVE (AFU_ORTHOLOGUE AFUA_6G01830)-RELATED"/>
    <property type="match status" value="1"/>
</dbReference>